<dbReference type="Proteomes" id="UP000237068">
    <property type="component" value="Unassembled WGS sequence"/>
</dbReference>
<reference evidence="2 3" key="1">
    <citation type="submission" date="2018-01" db="EMBL/GenBank/DDBJ databases">
        <title>Denitrification phenotypes of diverse strains of Pseudomonas stutzeri.</title>
        <authorList>
            <person name="Milligan D.A."/>
            <person name="Bergaust L."/>
            <person name="Bakken L.R."/>
            <person name="Frostegard A."/>
        </authorList>
    </citation>
    <scope>NUCLEOTIDE SEQUENCE [LARGE SCALE GENOMIC DNA]</scope>
    <source>
        <strain evidence="2 3">24a13</strain>
    </source>
</reference>
<sequence length="29" mass="3256">GYTDLMVDGASSPHQPDATLRWLIDRPRS</sequence>
<proteinExistence type="predicted"/>
<comment type="caution">
    <text evidence="2">The sequence shown here is derived from an EMBL/GenBank/DDBJ whole genome shotgun (WGS) entry which is preliminary data.</text>
</comment>
<accession>A0A2S4AH21</accession>
<gene>
    <name evidence="2" type="ORF">CXK91_22465</name>
</gene>
<name>A0A2S4AH21_STUST</name>
<evidence type="ECO:0000313" key="2">
    <source>
        <dbReference type="EMBL" id="POH80719.1"/>
    </source>
</evidence>
<dbReference type="AlphaFoldDB" id="A0A2S4AH21"/>
<dbReference type="EMBL" id="PPXG01000017">
    <property type="protein sequence ID" value="POH80719.1"/>
    <property type="molecule type" value="Genomic_DNA"/>
</dbReference>
<feature type="non-terminal residue" evidence="2">
    <location>
        <position position="1"/>
    </location>
</feature>
<protein>
    <submittedName>
        <fullName evidence="2">Aromatic amino acid transporter</fullName>
    </submittedName>
</protein>
<feature type="region of interest" description="Disordered" evidence="1">
    <location>
        <begin position="1"/>
        <end position="29"/>
    </location>
</feature>
<evidence type="ECO:0000313" key="3">
    <source>
        <dbReference type="Proteomes" id="UP000237068"/>
    </source>
</evidence>
<evidence type="ECO:0000256" key="1">
    <source>
        <dbReference type="SAM" id="MobiDB-lite"/>
    </source>
</evidence>
<organism evidence="2 3">
    <name type="scientific">Stutzerimonas stutzeri</name>
    <name type="common">Pseudomonas stutzeri</name>
    <dbReference type="NCBI Taxonomy" id="316"/>
    <lineage>
        <taxon>Bacteria</taxon>
        <taxon>Pseudomonadati</taxon>
        <taxon>Pseudomonadota</taxon>
        <taxon>Gammaproteobacteria</taxon>
        <taxon>Pseudomonadales</taxon>
        <taxon>Pseudomonadaceae</taxon>
        <taxon>Stutzerimonas</taxon>
    </lineage>
</organism>